<dbReference type="InterPro" id="IPR035898">
    <property type="entry name" value="TAZ_dom_sf"/>
</dbReference>
<gene>
    <name evidence="3" type="primary">LOC109479926</name>
</gene>
<dbReference type="Proteomes" id="UP000515135">
    <property type="component" value="Unplaced"/>
</dbReference>
<dbReference type="GeneID" id="109479926"/>
<dbReference type="Gene3D" id="1.20.1020.10">
    <property type="entry name" value="TAZ domain"/>
    <property type="match status" value="1"/>
</dbReference>
<evidence type="ECO:0000313" key="3">
    <source>
        <dbReference type="RefSeq" id="XP_019637554.1"/>
    </source>
</evidence>
<dbReference type="OrthoDB" id="10039970at2759"/>
<dbReference type="RefSeq" id="XP_019637554.1">
    <property type="nucleotide sequence ID" value="XM_019781995.1"/>
</dbReference>
<name>A0A6P4ZTY3_BRABE</name>
<feature type="compositionally biased region" description="Basic and acidic residues" evidence="1">
    <location>
        <begin position="102"/>
        <end position="120"/>
    </location>
</feature>
<evidence type="ECO:0000256" key="1">
    <source>
        <dbReference type="SAM" id="MobiDB-lite"/>
    </source>
</evidence>
<dbReference type="AlphaFoldDB" id="A0A6P4ZTY3"/>
<protein>
    <submittedName>
        <fullName evidence="3">Uncharacterized protein LOC109479926 isoform X3</fullName>
    </submittedName>
</protein>
<keyword evidence="2" id="KW-1185">Reference proteome</keyword>
<organism evidence="2 3">
    <name type="scientific">Branchiostoma belcheri</name>
    <name type="common">Amphioxus</name>
    <dbReference type="NCBI Taxonomy" id="7741"/>
    <lineage>
        <taxon>Eukaryota</taxon>
        <taxon>Metazoa</taxon>
        <taxon>Chordata</taxon>
        <taxon>Cephalochordata</taxon>
        <taxon>Leptocardii</taxon>
        <taxon>Amphioxiformes</taxon>
        <taxon>Branchiostomatidae</taxon>
        <taxon>Branchiostoma</taxon>
    </lineage>
</organism>
<feature type="region of interest" description="Disordered" evidence="1">
    <location>
        <begin position="102"/>
        <end position="127"/>
    </location>
</feature>
<sequence>METSEIHPSPEFDLSPKVDIRHQQNCGSLENRAMLKADKKTTINGNLVGAIANTKEKLNATFQSAEGQENGNINHDAEHTQTELERELKELCIEVDELKASRQHAQKLEKENRDLTKEYESNTQQQQEQIDDLLWKLEEKEREVNELAATNERMETEHSEALRLSETREQQQQEQIEQLQTELENTQRVSAELALEKEALETRSGEYRDTINTVRKELEQLTEIVKEQEILLRGLHPLLPGVDDLVDCQRHLAELTGDDIQLTAHMRECQSCQRVVTHYLFHIKTCHTINCERCAYVRQLYCGHVFTCEREGCDITGCEETKQAIRDSQLSPEELQNNKQFRDKISVHLRRITSPSCGTAECGGIFRAFQQREFWAVAVGPVNLHRHQISNRLLQMCFRILPFTVSQAEQAIIACLSHSDLWSSPSHRKRCLVCNICLTSLRSCASCTLPSCEICTIGAIACAQHSINCTTESCKIPFCRYYKHCVRDGDTVYPSPTVLALFRESILMLNHPPITGGLL</sequence>
<proteinExistence type="predicted"/>
<evidence type="ECO:0000313" key="2">
    <source>
        <dbReference type="Proteomes" id="UP000515135"/>
    </source>
</evidence>
<accession>A0A6P4ZTY3</accession>
<reference evidence="3" key="1">
    <citation type="submission" date="2025-08" db="UniProtKB">
        <authorList>
            <consortium name="RefSeq"/>
        </authorList>
    </citation>
    <scope>IDENTIFICATION</scope>
    <source>
        <tissue evidence="3">Gonad</tissue>
    </source>
</reference>